<proteinExistence type="predicted"/>
<reference evidence="2" key="1">
    <citation type="submission" date="2022-07" db="EMBL/GenBank/DDBJ databases">
        <title>The genome of Lyophyllum shimeji provides insight into the initial evolution of ectomycorrhizal fungal genome.</title>
        <authorList>
            <person name="Kobayashi Y."/>
            <person name="Shibata T."/>
            <person name="Hirakawa H."/>
            <person name="Shigenobu S."/>
            <person name="Nishiyama T."/>
            <person name="Yamada A."/>
            <person name="Hasebe M."/>
            <person name="Kawaguchi M."/>
        </authorList>
    </citation>
    <scope>NUCLEOTIDE SEQUENCE</scope>
    <source>
        <strain evidence="2">AT787</strain>
    </source>
</reference>
<keyword evidence="1" id="KW-1133">Transmembrane helix</keyword>
<evidence type="ECO:0000313" key="2">
    <source>
        <dbReference type="EMBL" id="GLB43147.1"/>
    </source>
</evidence>
<organism evidence="2 3">
    <name type="scientific">Lyophyllum shimeji</name>
    <name type="common">Hon-shimeji</name>
    <name type="synonym">Tricholoma shimeji</name>
    <dbReference type="NCBI Taxonomy" id="47721"/>
    <lineage>
        <taxon>Eukaryota</taxon>
        <taxon>Fungi</taxon>
        <taxon>Dikarya</taxon>
        <taxon>Basidiomycota</taxon>
        <taxon>Agaricomycotina</taxon>
        <taxon>Agaricomycetes</taxon>
        <taxon>Agaricomycetidae</taxon>
        <taxon>Agaricales</taxon>
        <taxon>Tricholomatineae</taxon>
        <taxon>Lyophyllaceae</taxon>
        <taxon>Lyophyllum</taxon>
    </lineage>
</organism>
<evidence type="ECO:0000256" key="1">
    <source>
        <dbReference type="SAM" id="Phobius"/>
    </source>
</evidence>
<keyword evidence="1" id="KW-0472">Membrane</keyword>
<comment type="caution">
    <text evidence="2">The sequence shown here is derived from an EMBL/GenBank/DDBJ whole genome shotgun (WGS) entry which is preliminary data.</text>
</comment>
<gene>
    <name evidence="2" type="ORF">LshimejAT787_1300480</name>
</gene>
<dbReference type="AlphaFoldDB" id="A0A9P3PUI4"/>
<keyword evidence="3" id="KW-1185">Reference proteome</keyword>
<keyword evidence="1" id="KW-0812">Transmembrane</keyword>
<dbReference type="EMBL" id="BRPK01000013">
    <property type="protein sequence ID" value="GLB43147.1"/>
    <property type="molecule type" value="Genomic_DNA"/>
</dbReference>
<name>A0A9P3PUI4_LYOSH</name>
<accession>A0A9P3PUI4</accession>
<protein>
    <submittedName>
        <fullName evidence="2">Uncharacterized protein</fullName>
    </submittedName>
</protein>
<dbReference type="Proteomes" id="UP001063166">
    <property type="component" value="Unassembled WGS sequence"/>
</dbReference>
<evidence type="ECO:0000313" key="3">
    <source>
        <dbReference type="Proteomes" id="UP001063166"/>
    </source>
</evidence>
<feature type="transmembrane region" description="Helical" evidence="1">
    <location>
        <begin position="22"/>
        <end position="55"/>
    </location>
</feature>
<sequence length="153" mass="15144">MPATAAEPDVALSILIMAWRRFAPAVSVGMGISASGAGDAAVMVVGVVVVVVVLITTDAPPDKCEGAHGPCAAAPVSLSSSDEDDGGELGAGAAVNGVKAMERSPLAEVRRRGCPVKRDWVDVVGDVDVDVDGLIVGSAGCAGGRGDDAEPGH</sequence>